<dbReference type="EMBL" id="LN890655">
    <property type="protein sequence ID" value="CUS03454.2"/>
    <property type="molecule type" value="Genomic_DNA"/>
</dbReference>
<gene>
    <name evidence="2" type="ORF">CFX0092_A1576</name>
</gene>
<keyword evidence="3" id="KW-1185">Reference proteome</keyword>
<dbReference type="RefSeq" id="WP_157912980.1">
    <property type="nucleotide sequence ID" value="NZ_LN890655.1"/>
</dbReference>
<feature type="domain" description="DUF7718" evidence="1">
    <location>
        <begin position="1"/>
        <end position="103"/>
    </location>
</feature>
<accession>A0A160T1K1</accession>
<reference evidence="2" key="1">
    <citation type="submission" date="2016-01" db="EMBL/GenBank/DDBJ databases">
        <authorList>
            <person name="Mcilroy J.S."/>
            <person name="Karst M S."/>
            <person name="Albertsen M."/>
        </authorList>
    </citation>
    <scope>NUCLEOTIDE SEQUENCE</scope>
    <source>
        <strain evidence="2">Cfx-K</strain>
    </source>
</reference>
<protein>
    <recommendedName>
        <fullName evidence="1">DUF7718 domain-containing protein</fullName>
    </recommendedName>
</protein>
<dbReference type="OrthoDB" id="1495103at2"/>
<organism evidence="2 3">
    <name type="scientific">Candidatus Promineifilum breve</name>
    <dbReference type="NCBI Taxonomy" id="1806508"/>
    <lineage>
        <taxon>Bacteria</taxon>
        <taxon>Bacillati</taxon>
        <taxon>Chloroflexota</taxon>
        <taxon>Ardenticatenia</taxon>
        <taxon>Candidatus Promineifilales</taxon>
        <taxon>Candidatus Promineifilaceae</taxon>
        <taxon>Candidatus Promineifilum</taxon>
    </lineage>
</organism>
<name>A0A160T1K1_9CHLR</name>
<dbReference type="AlphaFoldDB" id="A0A160T1K1"/>
<dbReference type="KEGG" id="pbf:CFX0092_A1576"/>
<evidence type="ECO:0000259" key="1">
    <source>
        <dbReference type="Pfam" id="PF24839"/>
    </source>
</evidence>
<sequence length="105" mass="12742">MRTVEFRRLLDDENALRVRFGLESGQVVEFVVQLECIFENRWVAVIRYDTAHGFAHCDRLHPYEPTLKTRIETRNYNEALTVALNDLGTHWQDYRNRYERWLNQR</sequence>
<dbReference type="InterPro" id="IPR056135">
    <property type="entry name" value="DUF7718"/>
</dbReference>
<evidence type="ECO:0000313" key="3">
    <source>
        <dbReference type="Proteomes" id="UP000215027"/>
    </source>
</evidence>
<dbReference type="Pfam" id="PF24839">
    <property type="entry name" value="DUF7718"/>
    <property type="match status" value="1"/>
</dbReference>
<proteinExistence type="predicted"/>
<evidence type="ECO:0000313" key="2">
    <source>
        <dbReference type="EMBL" id="CUS03454.2"/>
    </source>
</evidence>
<dbReference type="Proteomes" id="UP000215027">
    <property type="component" value="Chromosome I"/>
</dbReference>